<proteinExistence type="predicted"/>
<name>A0A977PY77_9CYAN</name>
<sequence>MNFGYSDFNLENLDTIDYQPVAQEILIKYLRTPDKSYILGNETQQKQIRLENYLVNILIQKGEIDYDSNADLLYKLTAQVVNHLKSYLPNDDAVENVLLYHQKILSDFIFKQMLQHYWETATDYTAKIIKGFTLLKTNKFNTPDQHNLKYFRDTLTNISVIQKMIFGGFEKCCYPYQKFDRDTERQFAVLIEDDDLVLRWLKPASGQFQIEYLNGAKYEPDFIIERVNDKLICETKMAKEINDEDVQQKKLAAVRWCQFATQHAIANNGKPWHYLLIPHDQIASNLSLDYLKTEFV</sequence>
<organism evidence="1">
    <name type="scientific">Woronichinia naegeliana WA131</name>
    <dbReference type="NCBI Taxonomy" id="2824559"/>
    <lineage>
        <taxon>Bacteria</taxon>
        <taxon>Bacillati</taxon>
        <taxon>Cyanobacteriota</taxon>
        <taxon>Cyanophyceae</taxon>
        <taxon>Synechococcales</taxon>
        <taxon>Coelosphaeriaceae</taxon>
        <taxon>Woronichinia</taxon>
    </lineage>
</organism>
<gene>
    <name evidence="1" type="ORF">KA717_04990</name>
</gene>
<protein>
    <submittedName>
        <fullName evidence="1">Uncharacterized protein</fullName>
    </submittedName>
</protein>
<evidence type="ECO:0000313" key="1">
    <source>
        <dbReference type="EMBL" id="UXE62200.1"/>
    </source>
</evidence>
<dbReference type="EMBL" id="CP073041">
    <property type="protein sequence ID" value="UXE62200.1"/>
    <property type="molecule type" value="Genomic_DNA"/>
</dbReference>
<reference evidence="1" key="1">
    <citation type="submission" date="2021-04" db="EMBL/GenBank/DDBJ databases">
        <title>Genome sequence of Woronichinia naegeliana from Washington state freshwater lake bloom.</title>
        <authorList>
            <person name="Dreher T.W."/>
        </authorList>
    </citation>
    <scope>NUCLEOTIDE SEQUENCE</scope>
    <source>
        <strain evidence="1">WA131</strain>
    </source>
</reference>
<accession>A0A977PY77</accession>
<dbReference type="KEGG" id="wna:KA717_04990"/>
<dbReference type="AlphaFoldDB" id="A0A977PY77"/>
<dbReference type="Proteomes" id="UP001065613">
    <property type="component" value="Chromosome"/>
</dbReference>